<dbReference type="EC" id="4.1.3.38" evidence="2"/>
<dbReference type="NCBIfam" id="NF005886">
    <property type="entry name" value="PRK07849.1-1"/>
    <property type="match status" value="1"/>
</dbReference>
<dbReference type="GO" id="GO:0008696">
    <property type="term" value="F:4-amino-4-deoxychorismate lyase activity"/>
    <property type="evidence" value="ECO:0007669"/>
    <property type="project" value="UniProtKB-EC"/>
</dbReference>
<dbReference type="PANTHER" id="PTHR42743">
    <property type="entry name" value="AMINO-ACID AMINOTRANSFERASE"/>
    <property type="match status" value="1"/>
</dbReference>
<dbReference type="Gene3D" id="3.30.470.10">
    <property type="match status" value="1"/>
</dbReference>
<dbReference type="AlphaFoldDB" id="A0A3M8ABE2"/>
<organism evidence="2 3">
    <name type="scientific">Agromyces tardus</name>
    <dbReference type="NCBI Taxonomy" id="2583849"/>
    <lineage>
        <taxon>Bacteria</taxon>
        <taxon>Bacillati</taxon>
        <taxon>Actinomycetota</taxon>
        <taxon>Actinomycetes</taxon>
        <taxon>Micrococcales</taxon>
        <taxon>Microbacteriaceae</taxon>
        <taxon>Agromyces</taxon>
    </lineage>
</organism>
<dbReference type="SUPFAM" id="SSF56752">
    <property type="entry name" value="D-aminoacid aminotransferase-like PLP-dependent enzymes"/>
    <property type="match status" value="1"/>
</dbReference>
<comment type="caution">
    <text evidence="2">The sequence shown here is derived from an EMBL/GenBank/DDBJ whole genome shotgun (WGS) entry which is preliminary data.</text>
</comment>
<gene>
    <name evidence="2" type="ORF">EDM22_10980</name>
</gene>
<dbReference type="InterPro" id="IPR036038">
    <property type="entry name" value="Aminotransferase-like"/>
</dbReference>
<comment type="similarity">
    <text evidence="1">Belongs to the class-IV pyridoxal-phosphate-dependent aminotransferase family.</text>
</comment>
<dbReference type="PANTHER" id="PTHR42743:SF11">
    <property type="entry name" value="AMINODEOXYCHORISMATE LYASE"/>
    <property type="match status" value="1"/>
</dbReference>
<keyword evidence="3" id="KW-1185">Reference proteome</keyword>
<dbReference type="Proteomes" id="UP000275048">
    <property type="component" value="Unassembled WGS sequence"/>
</dbReference>
<evidence type="ECO:0000313" key="3">
    <source>
        <dbReference type="Proteomes" id="UP000275048"/>
    </source>
</evidence>
<dbReference type="InterPro" id="IPR001544">
    <property type="entry name" value="Aminotrans_IV"/>
</dbReference>
<protein>
    <submittedName>
        <fullName evidence="2">Aminodeoxychorismate lyase</fullName>
        <ecNumber evidence="2">4.1.3.38</ecNumber>
    </submittedName>
</protein>
<proteinExistence type="inferred from homology"/>
<dbReference type="InterPro" id="IPR043131">
    <property type="entry name" value="BCAT-like_N"/>
</dbReference>
<reference evidence="2 3" key="1">
    <citation type="submission" date="2018-10" db="EMBL/GenBank/DDBJ databases">
        <title>Isolation, diversity and antibacterial activity of antinobacteria from the wheat rhizosphere soil.</title>
        <authorList>
            <person name="Sun T."/>
        </authorList>
    </citation>
    <scope>NUCLEOTIDE SEQUENCE [LARGE SCALE GENOMIC DNA]</scope>
    <source>
        <strain evidence="2 3">SJ-23</strain>
    </source>
</reference>
<keyword evidence="2" id="KW-0456">Lyase</keyword>
<name>A0A3M8ABE2_9MICO</name>
<dbReference type="RefSeq" id="WP_122937091.1">
    <property type="nucleotide sequence ID" value="NZ_JBHSNT010000046.1"/>
</dbReference>
<accession>A0A3M8ABE2</accession>
<dbReference type="InterPro" id="IPR043132">
    <property type="entry name" value="BCAT-like_C"/>
</dbReference>
<evidence type="ECO:0000256" key="1">
    <source>
        <dbReference type="ARBA" id="ARBA00009320"/>
    </source>
</evidence>
<dbReference type="GO" id="GO:0046394">
    <property type="term" value="P:carboxylic acid biosynthetic process"/>
    <property type="evidence" value="ECO:0007669"/>
    <property type="project" value="UniProtKB-ARBA"/>
</dbReference>
<dbReference type="OrthoDB" id="3199344at2"/>
<dbReference type="Pfam" id="PF01063">
    <property type="entry name" value="Aminotran_4"/>
    <property type="match status" value="1"/>
</dbReference>
<dbReference type="InterPro" id="IPR050571">
    <property type="entry name" value="Class-IV_PLP-Dep_Aminotrnsfr"/>
</dbReference>
<evidence type="ECO:0000313" key="2">
    <source>
        <dbReference type="EMBL" id="RNB48583.1"/>
    </source>
</evidence>
<sequence length="295" mass="31412">MVETLTFLVDPLPVGAAADSFDEAVREVETGAGALAVNDFAPHRGDGVFETLAVIDGHVQEVGPHLARLANSARICELPEPNADQWRAVIAAAAARLPAQGEYALKIALSRGLDPGPKPTAWVYVVPGADFTAARERGIRVITLDRGIDRGAGERAPWLLLGAKTLSYAANMAAIREAKRRSADDALFVTSDGFVLEGPTSSVIVRIGDRFVTPPPAAGILHGTTQRSLFAHLEATGRTGEYRDVTVDELRSADAAWLVSSVRLAAPITALDDVPMPVDEDATRDFNAYLLSPRD</sequence>
<dbReference type="Gene3D" id="3.20.10.10">
    <property type="entry name" value="D-amino Acid Aminotransferase, subunit A, domain 2"/>
    <property type="match status" value="1"/>
</dbReference>
<dbReference type="EMBL" id="RHHB01000019">
    <property type="protein sequence ID" value="RNB48583.1"/>
    <property type="molecule type" value="Genomic_DNA"/>
</dbReference>
<dbReference type="GO" id="GO:0005829">
    <property type="term" value="C:cytosol"/>
    <property type="evidence" value="ECO:0007669"/>
    <property type="project" value="TreeGrafter"/>
</dbReference>